<dbReference type="Pfam" id="PF00384">
    <property type="entry name" value="Molybdopterin"/>
    <property type="match status" value="1"/>
</dbReference>
<dbReference type="SUPFAM" id="SSF53706">
    <property type="entry name" value="Formate dehydrogenase/DMSO reductase, domains 1-3"/>
    <property type="match status" value="1"/>
</dbReference>
<evidence type="ECO:0000313" key="12">
    <source>
        <dbReference type="EMBL" id="MFC4871068.1"/>
    </source>
</evidence>
<dbReference type="Gene3D" id="3.40.50.740">
    <property type="match status" value="1"/>
</dbReference>
<evidence type="ECO:0000256" key="1">
    <source>
        <dbReference type="ARBA" id="ARBA00001942"/>
    </source>
</evidence>
<dbReference type="SUPFAM" id="SSF50692">
    <property type="entry name" value="ADC-like"/>
    <property type="match status" value="1"/>
</dbReference>
<dbReference type="Gene3D" id="3.40.228.10">
    <property type="entry name" value="Dimethylsulfoxide Reductase, domain 2"/>
    <property type="match status" value="1"/>
</dbReference>
<keyword evidence="13" id="KW-1185">Reference proteome</keyword>
<dbReference type="Gene3D" id="2.40.40.20">
    <property type="match status" value="1"/>
</dbReference>
<gene>
    <name evidence="12" type="ORF">ACFPFU_05175</name>
</gene>
<evidence type="ECO:0000259" key="11">
    <source>
        <dbReference type="Pfam" id="PF01568"/>
    </source>
</evidence>
<evidence type="ECO:0000256" key="4">
    <source>
        <dbReference type="ARBA" id="ARBA00022485"/>
    </source>
</evidence>
<dbReference type="InterPro" id="IPR037951">
    <property type="entry name" value="MopB_CT_YdeP"/>
</dbReference>
<dbReference type="RefSeq" id="WP_377062195.1">
    <property type="nucleotide sequence ID" value="NZ_JBHSJJ010000002.1"/>
</dbReference>
<evidence type="ECO:0000313" key="13">
    <source>
        <dbReference type="Proteomes" id="UP001595818"/>
    </source>
</evidence>
<keyword evidence="4" id="KW-0004">4Fe-4S</keyword>
<evidence type="ECO:0000256" key="5">
    <source>
        <dbReference type="ARBA" id="ARBA00022505"/>
    </source>
</evidence>
<dbReference type="CDD" id="cd02767">
    <property type="entry name" value="MopB_ydeP"/>
    <property type="match status" value="1"/>
</dbReference>
<evidence type="ECO:0000256" key="3">
    <source>
        <dbReference type="ARBA" id="ARBA00010312"/>
    </source>
</evidence>
<keyword evidence="5" id="KW-0500">Molybdenum</keyword>
<organism evidence="12 13">
    <name type="scientific">Negadavirga shengliensis</name>
    <dbReference type="NCBI Taxonomy" id="1389218"/>
    <lineage>
        <taxon>Bacteria</taxon>
        <taxon>Pseudomonadati</taxon>
        <taxon>Bacteroidota</taxon>
        <taxon>Cytophagia</taxon>
        <taxon>Cytophagales</taxon>
        <taxon>Cyclobacteriaceae</taxon>
        <taxon>Negadavirga</taxon>
    </lineage>
</organism>
<feature type="domain" description="Molybdopterin dinucleotide-binding" evidence="11">
    <location>
        <begin position="642"/>
        <end position="731"/>
    </location>
</feature>
<feature type="domain" description="Molybdopterin oxidoreductase" evidence="10">
    <location>
        <begin position="115"/>
        <end position="517"/>
    </location>
</feature>
<keyword evidence="7" id="KW-0560">Oxidoreductase</keyword>
<comment type="caution">
    <text evidence="12">The sequence shown here is derived from an EMBL/GenBank/DDBJ whole genome shotgun (WGS) entry which is preliminary data.</text>
</comment>
<dbReference type="InterPro" id="IPR009010">
    <property type="entry name" value="Asp_de-COase-like_dom_sf"/>
</dbReference>
<comment type="cofactor">
    <cofactor evidence="2">
        <name>[4Fe-4S] cluster</name>
        <dbReference type="ChEBI" id="CHEBI:49883"/>
    </cofactor>
</comment>
<keyword evidence="9" id="KW-0411">Iron-sulfur</keyword>
<comment type="cofactor">
    <cofactor evidence="1">
        <name>Mo-bis(molybdopterin guanine dinucleotide)</name>
        <dbReference type="ChEBI" id="CHEBI:60539"/>
    </cofactor>
</comment>
<dbReference type="Pfam" id="PF01568">
    <property type="entry name" value="Molydop_binding"/>
    <property type="match status" value="1"/>
</dbReference>
<proteinExistence type="inferred from homology"/>
<reference evidence="13" key="1">
    <citation type="journal article" date="2019" name="Int. J. Syst. Evol. Microbiol.">
        <title>The Global Catalogue of Microorganisms (GCM) 10K type strain sequencing project: providing services to taxonomists for standard genome sequencing and annotation.</title>
        <authorList>
            <consortium name="The Broad Institute Genomics Platform"/>
            <consortium name="The Broad Institute Genome Sequencing Center for Infectious Disease"/>
            <person name="Wu L."/>
            <person name="Ma J."/>
        </authorList>
    </citation>
    <scope>NUCLEOTIDE SEQUENCE [LARGE SCALE GENOMIC DNA]</scope>
    <source>
        <strain evidence="13">CGMCC 4.7466</strain>
    </source>
</reference>
<dbReference type="PANTHER" id="PTHR43105">
    <property type="entry name" value="RESPIRATORY NITRATE REDUCTASE"/>
    <property type="match status" value="1"/>
</dbReference>
<dbReference type="Proteomes" id="UP001595818">
    <property type="component" value="Unassembled WGS sequence"/>
</dbReference>
<dbReference type="InterPro" id="IPR006657">
    <property type="entry name" value="MoPterin_dinucl-bd_dom"/>
</dbReference>
<keyword evidence="6" id="KW-0479">Metal-binding</keyword>
<dbReference type="PIRSF" id="PIRSF000144">
    <property type="entry name" value="CbbBc"/>
    <property type="match status" value="1"/>
</dbReference>
<evidence type="ECO:0000259" key="10">
    <source>
        <dbReference type="Pfam" id="PF00384"/>
    </source>
</evidence>
<dbReference type="InterPro" id="IPR041953">
    <property type="entry name" value="YdeP_MopB"/>
</dbReference>
<dbReference type="InterPro" id="IPR050123">
    <property type="entry name" value="Prok_molybdopt-oxidoreductase"/>
</dbReference>
<dbReference type="EMBL" id="JBHSJJ010000002">
    <property type="protein sequence ID" value="MFC4871068.1"/>
    <property type="molecule type" value="Genomic_DNA"/>
</dbReference>
<sequence>MGKPSKTKTTPIPKVAAGLGSLKSVAYHIWEETYVGRGVKTLFKLNQPRGFDCPSCAWPDPDAKDVSKIGEYCENGAKAVAWEATNRKAGPDFFKQYSVAELFEKSDHWLEKQGRLTHPMVLQKGDSHYRPISWEEAFDLLARQLNGLDHPDQALFYTSGRTSNEAAFLYQCFVRQFGTNNLPDCSNMCHEASGKALKETVGIGKASVTLEDIPKAELLMIIGQNPGTNAPRMLTSLQQLKKNGGKIIAVNPLPEAGFMGFRHPQKPWEWIGKGTPIQDLYLQVAINGDLPLLKALLKILLEEDEDAHGQLLDHDFIAQNTEGFPELKQHLKALSLDDLITASGVSEEKLREAAWMIRDRKKVIIAWAMGVTQHRNAEDTIREIVNLLLVKGAIGIPGAGTLPVRGHSNVQGDRTMGICEKMPKAFLDKLGEVFSFEPPRKPGVGAVGAVQAMLKGEAKVFFGMGGNFAMAAPDTSKVFEALRSCELTAYVSTKLNRGHLVHGKTALILPCLGRTERDETENGAQFVSTEDTAGRIRMSQGDLPPASEHLKSEVAIVCSVAKTTLGSKSSTDWQALGANYDLVRQKIEAVIPGFENYNGRVRIPGGFYLPNCAREGRFETDSGKAKITVNPLPQRDSNAGEFVLMTVRSHDQFNTTVYGLNDRYRNISNTREVVMMHETDIEKIGAQPGDKVRITSYFKNEQRILENFKAVSYDIAPGCVAVYFPEGNVLVALDNKSGESHCPASKYVDVTIEKMG</sequence>
<accession>A0ABV9SXH2</accession>
<dbReference type="NCBIfam" id="TIGR01701">
    <property type="entry name" value="Fdhalpha-like"/>
    <property type="match status" value="1"/>
</dbReference>
<name>A0ABV9SXH2_9BACT</name>
<evidence type="ECO:0000256" key="7">
    <source>
        <dbReference type="ARBA" id="ARBA00023002"/>
    </source>
</evidence>
<evidence type="ECO:0000256" key="8">
    <source>
        <dbReference type="ARBA" id="ARBA00023004"/>
    </source>
</evidence>
<evidence type="ECO:0000256" key="2">
    <source>
        <dbReference type="ARBA" id="ARBA00001966"/>
    </source>
</evidence>
<evidence type="ECO:0000256" key="9">
    <source>
        <dbReference type="ARBA" id="ARBA00023014"/>
    </source>
</evidence>
<dbReference type="InterPro" id="IPR010046">
    <property type="entry name" value="Mopterin_OxRdtse_a_bac"/>
</dbReference>
<protein>
    <submittedName>
        <fullName evidence="12">FdhF/YdeP family oxidoreductase</fullName>
    </submittedName>
</protein>
<evidence type="ECO:0000256" key="6">
    <source>
        <dbReference type="ARBA" id="ARBA00022723"/>
    </source>
</evidence>
<keyword evidence="8" id="KW-0408">Iron</keyword>
<dbReference type="PANTHER" id="PTHR43105:SF4">
    <property type="entry name" value="PROTEIN YDEP"/>
    <property type="match status" value="1"/>
</dbReference>
<dbReference type="CDD" id="cd02787">
    <property type="entry name" value="MopB_CT_ydeP"/>
    <property type="match status" value="1"/>
</dbReference>
<comment type="similarity">
    <text evidence="3">Belongs to the prokaryotic molybdopterin-containing oxidoreductase family.</text>
</comment>
<dbReference type="InterPro" id="IPR006656">
    <property type="entry name" value="Mopterin_OxRdtase"/>
</dbReference>